<dbReference type="SMART" id="SM01190">
    <property type="entry name" value="EMP24_GP25L"/>
    <property type="match status" value="1"/>
</dbReference>
<evidence type="ECO:0000256" key="3">
    <source>
        <dbReference type="ARBA" id="ARBA00022473"/>
    </source>
</evidence>
<feature type="domain" description="GOLD" evidence="12">
    <location>
        <begin position="42"/>
        <end position="124"/>
    </location>
</feature>
<dbReference type="GeneID" id="106664346"/>
<proteinExistence type="inferred from homology"/>
<dbReference type="InterPro" id="IPR009038">
    <property type="entry name" value="GOLD_dom"/>
</dbReference>
<dbReference type="InterPro" id="IPR036598">
    <property type="entry name" value="GOLD_dom_sf"/>
</dbReference>
<dbReference type="InterPro" id="IPR015720">
    <property type="entry name" value="Emp24-like"/>
</dbReference>
<dbReference type="RefSeq" id="XP_014245500.1">
    <property type="nucleotide sequence ID" value="XM_014390014.2"/>
</dbReference>
<organism evidence="13 14">
    <name type="scientific">Cimex lectularius</name>
    <name type="common">Bed bug</name>
    <name type="synonym">Acanthia lectularia</name>
    <dbReference type="NCBI Taxonomy" id="79782"/>
    <lineage>
        <taxon>Eukaryota</taxon>
        <taxon>Metazoa</taxon>
        <taxon>Ecdysozoa</taxon>
        <taxon>Arthropoda</taxon>
        <taxon>Hexapoda</taxon>
        <taxon>Insecta</taxon>
        <taxon>Pterygota</taxon>
        <taxon>Neoptera</taxon>
        <taxon>Paraneoptera</taxon>
        <taxon>Hemiptera</taxon>
        <taxon>Heteroptera</taxon>
        <taxon>Panheteroptera</taxon>
        <taxon>Cimicomorpha</taxon>
        <taxon>Cimicidae</taxon>
        <taxon>Cimex</taxon>
    </lineage>
</organism>
<feature type="chain" id="PRO_5035218672" description="GOLD domain-containing protein" evidence="11">
    <location>
        <begin position="31"/>
        <end position="218"/>
    </location>
</feature>
<name>A0A8I6RI00_CIMLE</name>
<dbReference type="AlphaFoldDB" id="A0A8I6RI00"/>
<keyword evidence="3" id="KW-0217">Developmental protein</keyword>
<dbReference type="PROSITE" id="PS50866">
    <property type="entry name" value="GOLD"/>
    <property type="match status" value="1"/>
</dbReference>
<dbReference type="PANTHER" id="PTHR22811">
    <property type="entry name" value="TRANSMEMBRANE EMP24 DOMAIN-CONTAINING PROTEIN"/>
    <property type="match status" value="1"/>
</dbReference>
<comment type="subcellular location">
    <subcellularLocation>
        <location evidence="8">Endomembrane system</location>
        <topology evidence="8">Single-pass membrane protein</topology>
    </subcellularLocation>
    <subcellularLocation>
        <location evidence="1 9">Membrane</location>
        <topology evidence="1 9">Single-pass type I membrane protein</topology>
    </subcellularLocation>
</comment>
<evidence type="ECO:0000256" key="5">
    <source>
        <dbReference type="ARBA" id="ARBA00022729"/>
    </source>
</evidence>
<evidence type="ECO:0000256" key="1">
    <source>
        <dbReference type="ARBA" id="ARBA00004479"/>
    </source>
</evidence>
<keyword evidence="4 9" id="KW-0812">Transmembrane</keyword>
<dbReference type="OrthoDB" id="62956at2759"/>
<reference evidence="13" key="1">
    <citation type="submission" date="2022-01" db="UniProtKB">
        <authorList>
            <consortium name="EnsemblMetazoa"/>
        </authorList>
    </citation>
    <scope>IDENTIFICATION</scope>
</reference>
<sequence length="218" mass="25218">MTLRRCRGEMAFPRLHLIFVIFACARLAASVELNFELPDNAKECFFEVIPKNTTCTLEYQVVTGGSYDVDVIMQAPNKELIYRRQKSQYDTHTFVTTQSGEYAICFSNEFSSYSNKMVYMDLQVGEEPRLPGMSHTTVMTQMETSAEIVHKALVTISDYQTHHRLREAQGRKRAEELNETVFWISFMETSCILIISFGQICVLKNFFSEKRPNQFGRK</sequence>
<feature type="transmembrane region" description="Helical" evidence="10">
    <location>
        <begin position="181"/>
        <end position="203"/>
    </location>
</feature>
<keyword evidence="5 11" id="KW-0732">Signal</keyword>
<evidence type="ECO:0000256" key="8">
    <source>
        <dbReference type="ARBA" id="ARBA00037847"/>
    </source>
</evidence>
<evidence type="ECO:0000256" key="7">
    <source>
        <dbReference type="ARBA" id="ARBA00023136"/>
    </source>
</evidence>
<dbReference type="EnsemblMetazoa" id="XM_014390014.2">
    <property type="protein sequence ID" value="XP_014245500.1"/>
    <property type="gene ID" value="LOC106664346"/>
</dbReference>
<protein>
    <recommendedName>
        <fullName evidence="12">GOLD domain-containing protein</fullName>
    </recommendedName>
</protein>
<evidence type="ECO:0000256" key="11">
    <source>
        <dbReference type="SAM" id="SignalP"/>
    </source>
</evidence>
<evidence type="ECO:0000313" key="13">
    <source>
        <dbReference type="EnsemblMetazoa" id="XP_014245500.1"/>
    </source>
</evidence>
<evidence type="ECO:0000256" key="4">
    <source>
        <dbReference type="ARBA" id="ARBA00022692"/>
    </source>
</evidence>
<evidence type="ECO:0000313" key="14">
    <source>
        <dbReference type="Proteomes" id="UP000494040"/>
    </source>
</evidence>
<dbReference type="Proteomes" id="UP000494040">
    <property type="component" value="Unassembled WGS sequence"/>
</dbReference>
<dbReference type="OMA" id="NAEDCFY"/>
<dbReference type="SUPFAM" id="SSF101576">
    <property type="entry name" value="Supernatant protein factor (SPF), C-terminal domain"/>
    <property type="match status" value="1"/>
</dbReference>
<evidence type="ECO:0000256" key="9">
    <source>
        <dbReference type="RuleBase" id="RU003827"/>
    </source>
</evidence>
<accession>A0A8I6RI00</accession>
<dbReference type="KEGG" id="clec:106664346"/>
<dbReference type="GO" id="GO:0012505">
    <property type="term" value="C:endomembrane system"/>
    <property type="evidence" value="ECO:0007669"/>
    <property type="project" value="UniProtKB-SubCell"/>
</dbReference>
<comment type="similarity">
    <text evidence="2 9">Belongs to the EMP24/GP25L family.</text>
</comment>
<dbReference type="Pfam" id="PF01105">
    <property type="entry name" value="EMP24_GP25L"/>
    <property type="match status" value="1"/>
</dbReference>
<evidence type="ECO:0000256" key="2">
    <source>
        <dbReference type="ARBA" id="ARBA00007104"/>
    </source>
</evidence>
<dbReference type="GO" id="GO:0016020">
    <property type="term" value="C:membrane"/>
    <property type="evidence" value="ECO:0007669"/>
    <property type="project" value="UniProtKB-SubCell"/>
</dbReference>
<keyword evidence="6 10" id="KW-1133">Transmembrane helix</keyword>
<evidence type="ECO:0000259" key="12">
    <source>
        <dbReference type="PROSITE" id="PS50866"/>
    </source>
</evidence>
<evidence type="ECO:0000256" key="10">
    <source>
        <dbReference type="SAM" id="Phobius"/>
    </source>
</evidence>
<keyword evidence="14" id="KW-1185">Reference proteome</keyword>
<keyword evidence="7 10" id="KW-0472">Membrane</keyword>
<evidence type="ECO:0000256" key="6">
    <source>
        <dbReference type="ARBA" id="ARBA00022989"/>
    </source>
</evidence>
<feature type="signal peptide" evidence="11">
    <location>
        <begin position="1"/>
        <end position="30"/>
    </location>
</feature>